<evidence type="ECO:0000313" key="2">
    <source>
        <dbReference type="Proteomes" id="UP000033870"/>
    </source>
</evidence>
<comment type="caution">
    <text evidence="1">The sequence shown here is derived from an EMBL/GenBank/DDBJ whole genome shotgun (WGS) entry which is preliminary data.</text>
</comment>
<evidence type="ECO:0000313" key="1">
    <source>
        <dbReference type="EMBL" id="KKW41450.1"/>
    </source>
</evidence>
<reference evidence="1 2" key="1">
    <citation type="journal article" date="2015" name="Nature">
        <title>rRNA introns, odd ribosomes, and small enigmatic genomes across a large radiation of phyla.</title>
        <authorList>
            <person name="Brown C.T."/>
            <person name="Hug L.A."/>
            <person name="Thomas B.C."/>
            <person name="Sharon I."/>
            <person name="Castelle C.J."/>
            <person name="Singh A."/>
            <person name="Wilkins M.J."/>
            <person name="Williams K.H."/>
            <person name="Banfield J.F."/>
        </authorList>
    </citation>
    <scope>NUCLEOTIDE SEQUENCE [LARGE SCALE GENOMIC DNA]</scope>
</reference>
<evidence type="ECO:0008006" key="3">
    <source>
        <dbReference type="Google" id="ProtNLM"/>
    </source>
</evidence>
<dbReference type="STRING" id="1619044.UY92_C0019G0006"/>
<gene>
    <name evidence="1" type="ORF">UY92_C0019G0006</name>
</gene>
<accession>A0A0G1YE17</accession>
<dbReference type="InterPro" id="IPR017853">
    <property type="entry name" value="GH"/>
</dbReference>
<sequence>MWQPVYKSLALIVVLAAVTLVFLHLASRKIYPMEFGLSFNQKHAAALGLDWRQVYTAMLDDLQPKYVRIAAMWSEVEKTQSVFDFRDVDFMMDEAGKRGVKVLLVVGQKAPRWPECHVPDWLDTASLEAKTYLQGYRAETVNRYQTHSALELWQVENEPFIRFRFGECRSYRPEYLSDEISLVRSLDQEHRIMVTDSGELSTWHRAISAGDLFGTTMYRIVRTPSGKIFTYDWLPAAYYRLKARIYRRPLAEVYISELQAEPWFTHNNPLTASLAEQERTMNPERFVQHLEYARRTGFPRAYLWGVEWWYFMRENYGESRYWDLAREQIAAARAGGESTDYGF</sequence>
<name>A0A0G1YE17_9BACT</name>
<organism evidence="1 2">
    <name type="scientific">Candidatus Magasanikbacteria bacterium GW2011_GWA2_56_11</name>
    <dbReference type="NCBI Taxonomy" id="1619044"/>
    <lineage>
        <taxon>Bacteria</taxon>
        <taxon>Candidatus Magasanikiibacteriota</taxon>
    </lineage>
</organism>
<dbReference type="EMBL" id="LCRX01000019">
    <property type="protein sequence ID" value="KKW41450.1"/>
    <property type="molecule type" value="Genomic_DNA"/>
</dbReference>
<protein>
    <recommendedName>
        <fullName evidence="3">Glycoside hydrolase family 42 N-terminal domain-containing protein</fullName>
    </recommendedName>
</protein>
<dbReference type="Proteomes" id="UP000033870">
    <property type="component" value="Unassembled WGS sequence"/>
</dbReference>
<dbReference type="Gene3D" id="3.20.20.80">
    <property type="entry name" value="Glycosidases"/>
    <property type="match status" value="1"/>
</dbReference>
<dbReference type="SUPFAM" id="SSF51445">
    <property type="entry name" value="(Trans)glycosidases"/>
    <property type="match status" value="1"/>
</dbReference>
<dbReference type="AlphaFoldDB" id="A0A0G1YE17"/>
<proteinExistence type="predicted"/>